<dbReference type="PANTHER" id="PTHR30524:SF0">
    <property type="entry name" value="ALTRONATE OXIDOREDUCTASE-RELATED"/>
    <property type="match status" value="1"/>
</dbReference>
<feature type="binding site" evidence="6">
    <location>
        <begin position="4"/>
        <end position="15"/>
    </location>
    <ligand>
        <name>NAD(+)</name>
        <dbReference type="ChEBI" id="CHEBI:57540"/>
    </ligand>
</feature>
<dbReference type="EC" id="1.1.1.17" evidence="2 6"/>
<dbReference type="Gene3D" id="1.10.1040.10">
    <property type="entry name" value="N-(1-d-carboxylethyl)-l-norvaline Dehydrogenase, domain 2"/>
    <property type="match status" value="1"/>
</dbReference>
<dbReference type="InterPro" id="IPR013131">
    <property type="entry name" value="Mannitol_DH_N"/>
</dbReference>
<dbReference type="GO" id="GO:0005829">
    <property type="term" value="C:cytosol"/>
    <property type="evidence" value="ECO:0007669"/>
    <property type="project" value="TreeGrafter"/>
</dbReference>
<evidence type="ECO:0000313" key="10">
    <source>
        <dbReference type="Proteomes" id="UP000186313"/>
    </source>
</evidence>
<dbReference type="SUPFAM" id="SSF48179">
    <property type="entry name" value="6-phosphogluconate dehydrogenase C-terminal domain-like"/>
    <property type="match status" value="1"/>
</dbReference>
<sequence>MKNAVHFGAGNIGRGFIGKLLADADVAVTFADVNEPLVDQISHKQEYKVKVVGSQCTVDTVTHVTAVNSASNDVIEQIVKTDLVTTAVGPNVLDIIAKTIAKGIEKRLEAGNEQPLNIIACENMVRGTTHLKGEVYQYLDPQLHAKVDELIGFVDSAVDRIVPPAEAANDDPLEVTVESFSEWIVDEQQFKGEVPQINGMEKTDNLMAFVERKLFTLNTGHCITAYLGNLKGHRTIREAIEDAEIRADVKQAMCESGEVLIRRYGFDRALHAAYIEKILGRFANPYLIDEVDRVGRQPIRKLGANDRLIKPLLGTIEYGIENKTLLKGIAAALKYTNDSDPQAIELQTSLQENGVKKTLAHYTGLNENSAELTQIEALYLQL</sequence>
<feature type="domain" description="Mannitol dehydrogenase N-terminal" evidence="7">
    <location>
        <begin position="3"/>
        <end position="198"/>
    </location>
</feature>
<dbReference type="NCBIfam" id="NF002647">
    <property type="entry name" value="PRK02318.1-3"/>
    <property type="match status" value="1"/>
</dbReference>
<accession>A0A1Q9HLC9</accession>
<dbReference type="Pfam" id="PF01232">
    <property type="entry name" value="Mannitol_dh"/>
    <property type="match status" value="1"/>
</dbReference>
<dbReference type="GO" id="GO:0019592">
    <property type="term" value="P:mannitol catabolic process"/>
    <property type="evidence" value="ECO:0007669"/>
    <property type="project" value="TreeGrafter"/>
</dbReference>
<dbReference type="InterPro" id="IPR008927">
    <property type="entry name" value="6-PGluconate_DH-like_C_sf"/>
</dbReference>
<proteinExistence type="inferred from homology"/>
<dbReference type="HAMAP" id="MF_00196">
    <property type="entry name" value="Mannitol_dehydrog"/>
    <property type="match status" value="1"/>
</dbReference>
<dbReference type="GO" id="GO:0008926">
    <property type="term" value="F:mannitol-1-phosphate 5-dehydrogenase activity"/>
    <property type="evidence" value="ECO:0007669"/>
    <property type="project" value="UniProtKB-UniRule"/>
</dbReference>
<keyword evidence="4 6" id="KW-0560">Oxidoreductase</keyword>
<dbReference type="SUPFAM" id="SSF51735">
    <property type="entry name" value="NAD(P)-binding Rossmann-fold domains"/>
    <property type="match status" value="1"/>
</dbReference>
<feature type="domain" description="Mannitol dehydrogenase C-terminal" evidence="8">
    <location>
        <begin position="205"/>
        <end position="379"/>
    </location>
</feature>
<evidence type="ECO:0000313" key="9">
    <source>
        <dbReference type="EMBL" id="OLQ91290.1"/>
    </source>
</evidence>
<evidence type="ECO:0000256" key="5">
    <source>
        <dbReference type="ARBA" id="ARBA00023027"/>
    </source>
</evidence>
<dbReference type="FunFam" id="3.40.50.720:FF:000075">
    <property type="entry name" value="Mannitol-1-phosphate 5-dehydrogenase"/>
    <property type="match status" value="1"/>
</dbReference>
<organism evidence="9 10">
    <name type="scientific">Vibrio panuliri</name>
    <dbReference type="NCBI Taxonomy" id="1381081"/>
    <lineage>
        <taxon>Bacteria</taxon>
        <taxon>Pseudomonadati</taxon>
        <taxon>Pseudomonadota</taxon>
        <taxon>Gammaproteobacteria</taxon>
        <taxon>Vibrionales</taxon>
        <taxon>Vibrionaceae</taxon>
        <taxon>Vibrio</taxon>
    </lineage>
</organism>
<dbReference type="PROSITE" id="PS00974">
    <property type="entry name" value="MANNITOL_DHGENASE"/>
    <property type="match status" value="1"/>
</dbReference>
<dbReference type="STRING" id="1381081.BIY22_18335"/>
<gene>
    <name evidence="6" type="primary">mtlD</name>
    <name evidence="9" type="ORF">BIY22_18335</name>
</gene>
<protein>
    <recommendedName>
        <fullName evidence="3 6">Mannitol-1-phosphate 5-dehydrogenase</fullName>
        <ecNumber evidence="2 6">1.1.1.17</ecNumber>
    </recommendedName>
</protein>
<dbReference type="AlphaFoldDB" id="A0A1Q9HLC9"/>
<dbReference type="PRINTS" id="PR00084">
    <property type="entry name" value="MTLDHDRGNASE"/>
</dbReference>
<evidence type="ECO:0000256" key="2">
    <source>
        <dbReference type="ARBA" id="ARBA00012939"/>
    </source>
</evidence>
<evidence type="ECO:0000256" key="1">
    <source>
        <dbReference type="ARBA" id="ARBA00006541"/>
    </source>
</evidence>
<dbReference type="PANTHER" id="PTHR30524">
    <property type="entry name" value="MANNITOL-1-PHOSPHATE 5-DEHYDROGENASE"/>
    <property type="match status" value="1"/>
</dbReference>
<dbReference type="NCBIfam" id="NF002652">
    <property type="entry name" value="PRK02318.2-5"/>
    <property type="match status" value="1"/>
</dbReference>
<dbReference type="InterPro" id="IPR013328">
    <property type="entry name" value="6PGD_dom2"/>
</dbReference>
<comment type="similarity">
    <text evidence="1 6">Belongs to the mannitol dehydrogenase family.</text>
</comment>
<dbReference type="InterPro" id="IPR000669">
    <property type="entry name" value="Mannitol_DH"/>
</dbReference>
<evidence type="ECO:0000259" key="7">
    <source>
        <dbReference type="Pfam" id="PF01232"/>
    </source>
</evidence>
<dbReference type="EMBL" id="MJMJ01000009">
    <property type="protein sequence ID" value="OLQ91290.1"/>
    <property type="molecule type" value="Genomic_DNA"/>
</dbReference>
<evidence type="ECO:0000259" key="8">
    <source>
        <dbReference type="Pfam" id="PF08125"/>
    </source>
</evidence>
<name>A0A1Q9HLC9_9VIBR</name>
<keyword evidence="5 6" id="KW-0520">NAD</keyword>
<evidence type="ECO:0000256" key="6">
    <source>
        <dbReference type="HAMAP-Rule" id="MF_00196"/>
    </source>
</evidence>
<dbReference type="OrthoDB" id="271711at2"/>
<evidence type="ECO:0000256" key="4">
    <source>
        <dbReference type="ARBA" id="ARBA00023002"/>
    </source>
</evidence>
<dbReference type="NCBIfam" id="NF002650">
    <property type="entry name" value="PRK02318.2-2"/>
    <property type="match status" value="1"/>
</dbReference>
<dbReference type="Gene3D" id="3.40.50.720">
    <property type="entry name" value="NAD(P)-binding Rossmann-like Domain"/>
    <property type="match status" value="1"/>
</dbReference>
<dbReference type="InterPro" id="IPR013118">
    <property type="entry name" value="Mannitol_DH_C"/>
</dbReference>
<dbReference type="Proteomes" id="UP000186313">
    <property type="component" value="Unassembled WGS sequence"/>
</dbReference>
<dbReference type="InterPro" id="IPR023027">
    <property type="entry name" value="Mannitol_DH_CS"/>
</dbReference>
<dbReference type="InterPro" id="IPR023028">
    <property type="entry name" value="Mannitol_1_phos_5_DH"/>
</dbReference>
<dbReference type="FunFam" id="1.10.1040.10:FF:000009">
    <property type="entry name" value="Mannitol-1-phosphate 5-dehydrogenase"/>
    <property type="match status" value="1"/>
</dbReference>
<dbReference type="RefSeq" id="WP_075707019.1">
    <property type="nucleotide sequence ID" value="NZ_MJMJ01000009.1"/>
</dbReference>
<evidence type="ECO:0000256" key="3">
    <source>
        <dbReference type="ARBA" id="ARBA00016219"/>
    </source>
</evidence>
<reference evidence="9 10" key="1">
    <citation type="submission" date="2016-09" db="EMBL/GenBank/DDBJ databases">
        <title>Genomic Taxonomy of the Vibrionaceae.</title>
        <authorList>
            <person name="Gonzalez-Castillo A."/>
            <person name="Gomez-Gil B."/>
            <person name="Enciso-Ibarra K."/>
        </authorList>
    </citation>
    <scope>NUCLEOTIDE SEQUENCE [LARGE SCALE GENOMIC DNA]</scope>
    <source>
        <strain evidence="9 10">CAIM 703</strain>
    </source>
</reference>
<dbReference type="InterPro" id="IPR036291">
    <property type="entry name" value="NAD(P)-bd_dom_sf"/>
</dbReference>
<dbReference type="Pfam" id="PF08125">
    <property type="entry name" value="Mannitol_dh_C"/>
    <property type="match status" value="1"/>
</dbReference>
<dbReference type="NCBIfam" id="NF002646">
    <property type="entry name" value="PRK02318.1-2"/>
    <property type="match status" value="1"/>
</dbReference>
<comment type="caution">
    <text evidence="9">The sequence shown here is derived from an EMBL/GenBank/DDBJ whole genome shotgun (WGS) entry which is preliminary data.</text>
</comment>
<comment type="catalytic activity">
    <reaction evidence="6">
        <text>D-mannitol 1-phosphate + NAD(+) = beta-D-fructose 6-phosphate + NADH + H(+)</text>
        <dbReference type="Rhea" id="RHEA:19661"/>
        <dbReference type="ChEBI" id="CHEBI:15378"/>
        <dbReference type="ChEBI" id="CHEBI:57540"/>
        <dbReference type="ChEBI" id="CHEBI:57634"/>
        <dbReference type="ChEBI" id="CHEBI:57945"/>
        <dbReference type="ChEBI" id="CHEBI:61381"/>
        <dbReference type="EC" id="1.1.1.17"/>
    </reaction>
</comment>